<dbReference type="Pfam" id="PF25381">
    <property type="entry name" value="PH_26"/>
    <property type="match status" value="2"/>
</dbReference>
<feature type="region of interest" description="Disordered" evidence="1">
    <location>
        <begin position="1"/>
        <end position="51"/>
    </location>
</feature>
<dbReference type="Proteomes" id="UP000268321">
    <property type="component" value="Unassembled WGS sequence"/>
</dbReference>
<protein>
    <recommendedName>
        <fullName evidence="2">Skg3/CAF120-like PH-like domain-containing protein</fullName>
    </recommendedName>
</protein>
<feature type="domain" description="Skg3/CAF120-like PH-like" evidence="2">
    <location>
        <begin position="207"/>
        <end position="305"/>
    </location>
</feature>
<evidence type="ECO:0000256" key="1">
    <source>
        <dbReference type="SAM" id="MobiDB-lite"/>
    </source>
</evidence>
<evidence type="ECO:0000313" key="3">
    <source>
        <dbReference type="EMBL" id="RKP29921.1"/>
    </source>
</evidence>
<feature type="domain" description="Skg3/CAF120-like PH-like" evidence="2">
    <location>
        <begin position="386"/>
        <end position="453"/>
    </location>
</feature>
<reference evidence="4" key="1">
    <citation type="journal article" date="2018" name="Nat. Microbiol.">
        <title>Leveraging single-cell genomics to expand the fungal tree of life.</title>
        <authorList>
            <person name="Ahrendt S.R."/>
            <person name="Quandt C.A."/>
            <person name="Ciobanu D."/>
            <person name="Clum A."/>
            <person name="Salamov A."/>
            <person name="Andreopoulos B."/>
            <person name="Cheng J.F."/>
            <person name="Woyke T."/>
            <person name="Pelin A."/>
            <person name="Henrissat B."/>
            <person name="Reynolds N.K."/>
            <person name="Benny G.L."/>
            <person name="Smith M.E."/>
            <person name="James T.Y."/>
            <person name="Grigoriev I.V."/>
        </authorList>
    </citation>
    <scope>NUCLEOTIDE SEQUENCE [LARGE SCALE GENOMIC DNA]</scope>
    <source>
        <strain evidence="4">Baker2002</strain>
    </source>
</reference>
<keyword evidence="4" id="KW-1185">Reference proteome</keyword>
<gene>
    <name evidence="3" type="ORF">METBISCDRAFT_31331</name>
</gene>
<dbReference type="InterPro" id="IPR058155">
    <property type="entry name" value="Skg3/CAF120-like_PH"/>
</dbReference>
<sequence length="527" mass="59676">MAPSATRYRAHRSSRPPATWLPPSLRPRKAPASYVRHQRVSSGASGSMSDTNLPECSNSLHMRQRAVNLDLPPELLPVVNLMNAQKLRQYITGTLTVLGEDRVSWLSSEVTLTGIDLTIRPLDSTAIRYVNIQDCSVFPQPVTGHAGGAYELVILQDFASHLFALRFADTMELFCWLAAIHLAKFETTSLQEAFTAVLLSLKGPELSDIFTLLSHKQRFIRYEWCSLRLPQVSNKWIKVFVTIRPGDKKKKGRLEAYALEKVTKNNLVLYVDSIDSVYNVYPEDYRMIEYNLIMKLECHLCVNKKYQYLFAHASDVPGSLQLKTPELFQMRKSESGASLSSYGPPNVMGPDLPGFSRSNSVSSSSSFFFSNLPAKSDEGLVVGSSKVAGMFKKLTSTNFVQTDYFYLMPHTHPSVSVLEIMLRNFIHIIDAFKLYGRPEHLSSNKRDPVSMLYGLPALPHHRYMDLQDAFEVVAANFELSCLQNWGLCEWRAALKEYLSFKQRDSDYKGSGNIYDLFNSVELEFIKR</sequence>
<dbReference type="OrthoDB" id="5563754at2759"/>
<dbReference type="EMBL" id="ML004471">
    <property type="protein sequence ID" value="RKP29921.1"/>
    <property type="molecule type" value="Genomic_DNA"/>
</dbReference>
<name>A0A4P9ZCT2_9ASCO</name>
<accession>A0A4P9ZCT2</accession>
<organism evidence="3 4">
    <name type="scientific">Metschnikowia bicuspidata</name>
    <dbReference type="NCBI Taxonomy" id="27322"/>
    <lineage>
        <taxon>Eukaryota</taxon>
        <taxon>Fungi</taxon>
        <taxon>Dikarya</taxon>
        <taxon>Ascomycota</taxon>
        <taxon>Saccharomycotina</taxon>
        <taxon>Pichiomycetes</taxon>
        <taxon>Metschnikowiaceae</taxon>
        <taxon>Metschnikowia</taxon>
    </lineage>
</organism>
<evidence type="ECO:0000259" key="2">
    <source>
        <dbReference type="Pfam" id="PF25381"/>
    </source>
</evidence>
<dbReference type="AlphaFoldDB" id="A0A4P9ZCT2"/>
<feature type="compositionally biased region" description="Polar residues" evidence="1">
    <location>
        <begin position="40"/>
        <end position="51"/>
    </location>
</feature>
<proteinExistence type="predicted"/>
<evidence type="ECO:0000313" key="4">
    <source>
        <dbReference type="Proteomes" id="UP000268321"/>
    </source>
</evidence>